<evidence type="ECO:0000313" key="3">
    <source>
        <dbReference type="Proteomes" id="UP000054007"/>
    </source>
</evidence>
<dbReference type="SUPFAM" id="SSF52047">
    <property type="entry name" value="RNI-like"/>
    <property type="match status" value="1"/>
</dbReference>
<feature type="domain" description="F-box" evidence="1">
    <location>
        <begin position="4"/>
        <end position="49"/>
    </location>
</feature>
<dbReference type="STRING" id="1314674.A0A0D7B6J6"/>
<dbReference type="OrthoDB" id="5354526at2759"/>
<reference evidence="2 3" key="1">
    <citation type="journal article" date="2015" name="Fungal Genet. Biol.">
        <title>Evolution of novel wood decay mechanisms in Agaricales revealed by the genome sequences of Fistulina hepatica and Cylindrobasidium torrendii.</title>
        <authorList>
            <person name="Floudas D."/>
            <person name="Held B.W."/>
            <person name="Riley R."/>
            <person name="Nagy L.G."/>
            <person name="Koehler G."/>
            <person name="Ransdell A.S."/>
            <person name="Younus H."/>
            <person name="Chow J."/>
            <person name="Chiniquy J."/>
            <person name="Lipzen A."/>
            <person name="Tritt A."/>
            <person name="Sun H."/>
            <person name="Haridas S."/>
            <person name="LaButti K."/>
            <person name="Ohm R.A."/>
            <person name="Kues U."/>
            <person name="Blanchette R.A."/>
            <person name="Grigoriev I.V."/>
            <person name="Minto R.E."/>
            <person name="Hibbett D.S."/>
        </authorList>
    </citation>
    <scope>NUCLEOTIDE SEQUENCE [LARGE SCALE GENOMIC DNA]</scope>
    <source>
        <strain evidence="2 3">FP15055 ss-10</strain>
    </source>
</reference>
<organism evidence="2 3">
    <name type="scientific">Cylindrobasidium torrendii FP15055 ss-10</name>
    <dbReference type="NCBI Taxonomy" id="1314674"/>
    <lineage>
        <taxon>Eukaryota</taxon>
        <taxon>Fungi</taxon>
        <taxon>Dikarya</taxon>
        <taxon>Basidiomycota</taxon>
        <taxon>Agaricomycotina</taxon>
        <taxon>Agaricomycetes</taxon>
        <taxon>Agaricomycetidae</taxon>
        <taxon>Agaricales</taxon>
        <taxon>Marasmiineae</taxon>
        <taxon>Physalacriaceae</taxon>
        <taxon>Cylindrobasidium</taxon>
    </lineage>
</organism>
<evidence type="ECO:0000313" key="2">
    <source>
        <dbReference type="EMBL" id="KIY65794.1"/>
    </source>
</evidence>
<protein>
    <recommendedName>
        <fullName evidence="1">F-box domain-containing protein</fullName>
    </recommendedName>
</protein>
<dbReference type="Pfam" id="PF12937">
    <property type="entry name" value="F-box-like"/>
    <property type="match status" value="1"/>
</dbReference>
<dbReference type="InterPro" id="IPR032675">
    <property type="entry name" value="LRR_dom_sf"/>
</dbReference>
<dbReference type="AlphaFoldDB" id="A0A0D7B6J6"/>
<dbReference type="PROSITE" id="PS50181">
    <property type="entry name" value="FBOX"/>
    <property type="match status" value="1"/>
</dbReference>
<sequence length="534" mass="59906">MASVKPFPPLEEDIVRNILKHLSQCDLYEVAQTSRRLHAIALPILYRNVSYGSHILAQQNEWLWRPNHELPTLRRCVLSVRFSHETPQIELPAQMTRSVTDEPLGWRTTASTASHRSSRFGSGNAMYPMLDLYAAPHFKRLETLQLECLGFGSVSKLLSKIIAIPTLRSLSIRSCTFDDHSERITDELAADFKRLCLTHLEMKEITGPRPHVYLLSPPTLRSVSCSITHLLQYRRSLPESFSMALEHLNVSGCESDLLTDYAQGFANFLRQLPQLTSLVMNVPTRRRTTLDPLNLTPGGGWGGGAAFGGANGSFDQSNYEFPRIPNLTSFAGNAALIQAMAKTGCPLQVVTMLEVEPVHHAIPALEALAHGGPSRDMRELSVDVTVWDKEFLLAAMYLFPELTKLVIRHHGHRHGGDVPPTEDFLVGMSAEYLSRFERLKCIEIYNPYDSTMSHYANDKISVPVPSWRATDIFVDDRKMDRPTVVDENPGAAASEDIVSVVAGWSRYSKTIEEVRLERGKVILRSGTVWDRYAL</sequence>
<proteinExistence type="predicted"/>
<evidence type="ECO:0000259" key="1">
    <source>
        <dbReference type="PROSITE" id="PS50181"/>
    </source>
</evidence>
<gene>
    <name evidence="2" type="ORF">CYLTODRAFT_424038</name>
</gene>
<dbReference type="Proteomes" id="UP000054007">
    <property type="component" value="Unassembled WGS sequence"/>
</dbReference>
<dbReference type="EMBL" id="KN880577">
    <property type="protein sequence ID" value="KIY65794.1"/>
    <property type="molecule type" value="Genomic_DNA"/>
</dbReference>
<name>A0A0D7B6J6_9AGAR</name>
<keyword evidence="3" id="KW-1185">Reference proteome</keyword>
<accession>A0A0D7B6J6</accession>
<dbReference type="Gene3D" id="3.80.10.10">
    <property type="entry name" value="Ribonuclease Inhibitor"/>
    <property type="match status" value="1"/>
</dbReference>
<dbReference type="InterPro" id="IPR001810">
    <property type="entry name" value="F-box_dom"/>
</dbReference>